<sequence>MATGSLPPPLPTVLNMTLSAQNATPVQPTAHNTAATGNITTPHPQTLNATSFQQVTTPFTNATSPPETNTTALPVVPTARPVNVTGGVQNVTMRHNVTNTTGLPVVPTARPVNVTIRQNVTNTTALPVVPTARPVNVTGGVQNVTMRYNVANATALPVVPTARPVNVTDVVNVTMRHNVTIVSTLVMTGINATRRLSNATQTPHSPTMGMAIPTGPAMNQTRIMPTGHIVTMAVNRTSSNTTFAVTQRPTPAVTQPPPTTNPPTTVGAFPACARTCHRYASCIAGGSGKSCVCNAGYSGNGTTCTLGTSPLP</sequence>
<protein>
    <submittedName>
        <fullName evidence="13">Mucin-2-like</fullName>
    </submittedName>
</protein>
<evidence type="ECO:0000256" key="5">
    <source>
        <dbReference type="ARBA" id="ARBA00022737"/>
    </source>
</evidence>
<feature type="region of interest" description="Disordered" evidence="10">
    <location>
        <begin position="23"/>
        <end position="45"/>
    </location>
</feature>
<reference evidence="13" key="2">
    <citation type="submission" date="2025-08" db="UniProtKB">
        <authorList>
            <consortium name="RefSeq"/>
        </authorList>
    </citation>
    <scope>IDENTIFICATION</scope>
    <source>
        <strain evidence="13">S238N-H82</strain>
        <tissue evidence="13">Testes</tissue>
    </source>
</reference>
<proteinExistence type="predicted"/>
<feature type="disulfide bond" evidence="9">
    <location>
        <begin position="272"/>
        <end position="282"/>
    </location>
</feature>
<keyword evidence="3 9" id="KW-0245">EGF-like domain</keyword>
<dbReference type="RefSeq" id="XP_035689693.1">
    <property type="nucleotide sequence ID" value="XM_035833800.1"/>
</dbReference>
<feature type="region of interest" description="Disordered" evidence="10">
    <location>
        <begin position="242"/>
        <end position="262"/>
    </location>
</feature>
<dbReference type="PANTHER" id="PTHR24037">
    <property type="entry name" value="HEART DEVELOPMENT PROTEIN WITH EGF-LIKE DOMAINS 1"/>
    <property type="match status" value="1"/>
</dbReference>
<evidence type="ECO:0000256" key="2">
    <source>
        <dbReference type="ARBA" id="ARBA00022475"/>
    </source>
</evidence>
<dbReference type="PANTHER" id="PTHR24037:SF11">
    <property type="entry name" value="MUCIN-2-LIKE"/>
    <property type="match status" value="1"/>
</dbReference>
<dbReference type="KEGG" id="bfo:118424987"/>
<evidence type="ECO:0000313" key="13">
    <source>
        <dbReference type="RefSeq" id="XP_035689693.1"/>
    </source>
</evidence>
<keyword evidence="5" id="KW-0677">Repeat</keyword>
<gene>
    <name evidence="13" type="primary">LOC118424987</name>
</gene>
<dbReference type="PROSITE" id="PS01186">
    <property type="entry name" value="EGF_2"/>
    <property type="match status" value="1"/>
</dbReference>
<organism evidence="12 13">
    <name type="scientific">Branchiostoma floridae</name>
    <name type="common">Florida lancelet</name>
    <name type="synonym">Amphioxus</name>
    <dbReference type="NCBI Taxonomy" id="7739"/>
    <lineage>
        <taxon>Eukaryota</taxon>
        <taxon>Metazoa</taxon>
        <taxon>Chordata</taxon>
        <taxon>Cephalochordata</taxon>
        <taxon>Leptocardii</taxon>
        <taxon>Amphioxiformes</taxon>
        <taxon>Branchiostomatidae</taxon>
        <taxon>Branchiostoma</taxon>
    </lineage>
</organism>
<evidence type="ECO:0000256" key="10">
    <source>
        <dbReference type="SAM" id="MobiDB-lite"/>
    </source>
</evidence>
<feature type="domain" description="EGF-like" evidence="11">
    <location>
        <begin position="268"/>
        <end position="305"/>
    </location>
</feature>
<keyword evidence="2" id="KW-1003">Cell membrane</keyword>
<evidence type="ECO:0000256" key="9">
    <source>
        <dbReference type="PROSITE-ProRule" id="PRU00076"/>
    </source>
</evidence>
<evidence type="ECO:0000256" key="3">
    <source>
        <dbReference type="ARBA" id="ARBA00022536"/>
    </source>
</evidence>
<keyword evidence="6" id="KW-0472">Membrane</keyword>
<dbReference type="Gene3D" id="2.10.25.10">
    <property type="entry name" value="Laminin"/>
    <property type="match status" value="1"/>
</dbReference>
<evidence type="ECO:0000256" key="7">
    <source>
        <dbReference type="ARBA" id="ARBA00023157"/>
    </source>
</evidence>
<dbReference type="InterPro" id="IPR000742">
    <property type="entry name" value="EGF"/>
</dbReference>
<keyword evidence="8" id="KW-0325">Glycoprotein</keyword>
<keyword evidence="7 9" id="KW-1015">Disulfide bond</keyword>
<evidence type="ECO:0000313" key="12">
    <source>
        <dbReference type="Proteomes" id="UP000001554"/>
    </source>
</evidence>
<evidence type="ECO:0000256" key="6">
    <source>
        <dbReference type="ARBA" id="ARBA00023136"/>
    </source>
</evidence>
<accession>A0A9J7LWR1</accession>
<reference evidence="12" key="1">
    <citation type="journal article" date="2020" name="Nat. Ecol. Evol.">
        <title>Deeply conserved synteny resolves early events in vertebrate evolution.</title>
        <authorList>
            <person name="Simakov O."/>
            <person name="Marletaz F."/>
            <person name="Yue J.X."/>
            <person name="O'Connell B."/>
            <person name="Jenkins J."/>
            <person name="Brandt A."/>
            <person name="Calef R."/>
            <person name="Tung C.H."/>
            <person name="Huang T.K."/>
            <person name="Schmutz J."/>
            <person name="Satoh N."/>
            <person name="Yu J.K."/>
            <person name="Putnam N.H."/>
            <person name="Green R.E."/>
            <person name="Rokhsar D.S."/>
        </authorList>
    </citation>
    <scope>NUCLEOTIDE SEQUENCE [LARGE SCALE GENOMIC DNA]</scope>
    <source>
        <strain evidence="12">S238N-H82</strain>
    </source>
</reference>
<evidence type="ECO:0000256" key="8">
    <source>
        <dbReference type="ARBA" id="ARBA00023180"/>
    </source>
</evidence>
<name>A0A9J7LWR1_BRAFL</name>
<evidence type="ECO:0000256" key="1">
    <source>
        <dbReference type="ARBA" id="ARBA00004236"/>
    </source>
</evidence>
<evidence type="ECO:0000256" key="4">
    <source>
        <dbReference type="ARBA" id="ARBA00022729"/>
    </source>
</evidence>
<comment type="subcellular location">
    <subcellularLocation>
        <location evidence="1">Cell membrane</location>
    </subcellularLocation>
</comment>
<evidence type="ECO:0000259" key="11">
    <source>
        <dbReference type="PROSITE" id="PS50026"/>
    </source>
</evidence>
<dbReference type="GeneID" id="118424987"/>
<dbReference type="GO" id="GO:0005886">
    <property type="term" value="C:plasma membrane"/>
    <property type="evidence" value="ECO:0007669"/>
    <property type="project" value="UniProtKB-SubCell"/>
</dbReference>
<dbReference type="AlphaFoldDB" id="A0A9J7LWR1"/>
<dbReference type="Proteomes" id="UP000001554">
    <property type="component" value="Chromosome 10"/>
</dbReference>
<keyword evidence="12" id="KW-1185">Reference proteome</keyword>
<comment type="caution">
    <text evidence="9">Lacks conserved residue(s) required for the propagation of feature annotation.</text>
</comment>
<keyword evidence="4" id="KW-0732">Signal</keyword>
<dbReference type="PROSITE" id="PS50026">
    <property type="entry name" value="EGF_3"/>
    <property type="match status" value="1"/>
</dbReference>